<dbReference type="Pfam" id="PF00069">
    <property type="entry name" value="Pkinase"/>
    <property type="match status" value="1"/>
</dbReference>
<dbReference type="GO" id="GO:0000245">
    <property type="term" value="P:spliceosomal complex assembly"/>
    <property type="evidence" value="ECO:0007669"/>
    <property type="project" value="TreeGrafter"/>
</dbReference>
<dbReference type="OrthoDB" id="1679321at2759"/>
<feature type="domain" description="Protein kinase" evidence="10">
    <location>
        <begin position="1"/>
        <end position="132"/>
    </location>
</feature>
<keyword evidence="3" id="KW-0808">Transferase</keyword>
<dbReference type="Gramene" id="KMS65658">
    <property type="protein sequence ID" value="KMS65658"/>
    <property type="gene ID" value="BVRB_034370"/>
</dbReference>
<evidence type="ECO:0000256" key="5">
    <source>
        <dbReference type="ARBA" id="ARBA00022777"/>
    </source>
</evidence>
<dbReference type="FunFam" id="1.10.510.10:FF:000275">
    <property type="entry name" value="SRSF protein kinase 2 isoform X3"/>
    <property type="match status" value="1"/>
</dbReference>
<evidence type="ECO:0000313" key="12">
    <source>
        <dbReference type="Proteomes" id="UP000035740"/>
    </source>
</evidence>
<dbReference type="InterPro" id="IPR000719">
    <property type="entry name" value="Prot_kinase_dom"/>
</dbReference>
<dbReference type="OMA" id="ELAMGDY"/>
<evidence type="ECO:0000256" key="3">
    <source>
        <dbReference type="ARBA" id="ARBA00022679"/>
    </source>
</evidence>
<protein>
    <recommendedName>
        <fullName evidence="1">non-specific serine/threonine protein kinase</fullName>
        <ecNumber evidence="1">2.7.11.1</ecNumber>
    </recommendedName>
</protein>
<keyword evidence="12" id="KW-1185">Reference proteome</keyword>
<dbReference type="GO" id="GO:0005524">
    <property type="term" value="F:ATP binding"/>
    <property type="evidence" value="ECO:0007669"/>
    <property type="project" value="UniProtKB-KW"/>
</dbReference>
<dbReference type="EMBL" id="KQ106397">
    <property type="protein sequence ID" value="KMS65658.1"/>
    <property type="molecule type" value="Genomic_DNA"/>
</dbReference>
<dbReference type="PANTHER" id="PTHR47634:SF9">
    <property type="entry name" value="PROTEIN KINASE DOMAIN-CONTAINING PROTEIN-RELATED"/>
    <property type="match status" value="1"/>
</dbReference>
<feature type="chain" id="PRO_5005292240" description="non-specific serine/threonine protein kinase" evidence="9">
    <location>
        <begin position="19"/>
        <end position="145"/>
    </location>
</feature>
<dbReference type="InterPro" id="IPR011009">
    <property type="entry name" value="Kinase-like_dom_sf"/>
</dbReference>
<dbReference type="EC" id="2.7.11.1" evidence="1"/>
<gene>
    <name evidence="11" type="ORF">BVRB_034370</name>
</gene>
<dbReference type="PROSITE" id="PS50011">
    <property type="entry name" value="PROTEIN_KINASE_DOM"/>
    <property type="match status" value="1"/>
</dbReference>
<dbReference type="SUPFAM" id="SSF56112">
    <property type="entry name" value="Protein kinase-like (PK-like)"/>
    <property type="match status" value="1"/>
</dbReference>
<evidence type="ECO:0000259" key="10">
    <source>
        <dbReference type="PROSITE" id="PS50011"/>
    </source>
</evidence>
<evidence type="ECO:0000256" key="1">
    <source>
        <dbReference type="ARBA" id="ARBA00012513"/>
    </source>
</evidence>
<organism evidence="11 12">
    <name type="scientific">Beta vulgaris subsp. vulgaris</name>
    <name type="common">Beet</name>
    <dbReference type="NCBI Taxonomy" id="3555"/>
    <lineage>
        <taxon>Eukaryota</taxon>
        <taxon>Viridiplantae</taxon>
        <taxon>Streptophyta</taxon>
        <taxon>Embryophyta</taxon>
        <taxon>Tracheophyta</taxon>
        <taxon>Spermatophyta</taxon>
        <taxon>Magnoliopsida</taxon>
        <taxon>eudicotyledons</taxon>
        <taxon>Gunneridae</taxon>
        <taxon>Pentapetalae</taxon>
        <taxon>Caryophyllales</taxon>
        <taxon>Chenopodiaceae</taxon>
        <taxon>Betoideae</taxon>
        <taxon>Beta</taxon>
    </lineage>
</organism>
<feature type="non-terminal residue" evidence="11">
    <location>
        <position position="1"/>
    </location>
</feature>
<dbReference type="GO" id="GO:0004674">
    <property type="term" value="F:protein serine/threonine kinase activity"/>
    <property type="evidence" value="ECO:0007669"/>
    <property type="project" value="UniProtKB-KW"/>
</dbReference>
<keyword evidence="4" id="KW-0547">Nucleotide-binding</keyword>
<dbReference type="AlphaFoldDB" id="A0A0J7YR74"/>
<dbReference type="PANTHER" id="PTHR47634">
    <property type="entry name" value="PROTEIN KINASE DOMAIN-CONTAINING PROTEIN-RELATED"/>
    <property type="match status" value="1"/>
</dbReference>
<dbReference type="InterPro" id="IPR051334">
    <property type="entry name" value="SRPK"/>
</dbReference>
<keyword evidence="6" id="KW-0067">ATP-binding</keyword>
<dbReference type="GO" id="GO:0050684">
    <property type="term" value="P:regulation of mRNA processing"/>
    <property type="evidence" value="ECO:0007669"/>
    <property type="project" value="TreeGrafter"/>
</dbReference>
<dbReference type="Proteomes" id="UP000035740">
    <property type="component" value="Unassembled WGS sequence"/>
</dbReference>
<keyword evidence="5" id="KW-0418">Kinase</keyword>
<sequence>FCFSLITKVDIWATAALAFELLTGDYLFDPKTDDRKRYSRDEDHLALITELLGPFPKCIIQDGALSKEFFNRKGELRNIRELEYWPLHNVLVDKYGFPEEDSAMISSFLTPMLEMDPRRRATAAQCLRHPWMDLGDHQGEITNSQ</sequence>
<dbReference type="Gene3D" id="1.10.510.10">
    <property type="entry name" value="Transferase(Phosphotransferase) domain 1"/>
    <property type="match status" value="1"/>
</dbReference>
<evidence type="ECO:0000256" key="2">
    <source>
        <dbReference type="ARBA" id="ARBA00022527"/>
    </source>
</evidence>
<reference evidence="11 12" key="1">
    <citation type="journal article" date="2014" name="Nature">
        <title>The genome of the recently domesticated crop plant sugar beet (Beta vulgaris).</title>
        <authorList>
            <person name="Dohm J.C."/>
            <person name="Minoche A.E."/>
            <person name="Holtgrawe D."/>
            <person name="Capella-Gutierrez S."/>
            <person name="Zakrzewski F."/>
            <person name="Tafer H."/>
            <person name="Rupp O."/>
            <person name="Sorensen T.R."/>
            <person name="Stracke R."/>
            <person name="Reinhardt R."/>
            <person name="Goesmann A."/>
            <person name="Kraft T."/>
            <person name="Schulz B."/>
            <person name="Stadler P.F."/>
            <person name="Schmidt T."/>
            <person name="Gabaldon T."/>
            <person name="Lehrach H."/>
            <person name="Weisshaar B."/>
            <person name="Himmelbauer H."/>
        </authorList>
    </citation>
    <scope>NUCLEOTIDE SEQUENCE [LARGE SCALE GENOMIC DNA]</scope>
    <source>
        <tissue evidence="11">Taproot</tissue>
    </source>
</reference>
<dbReference type="GO" id="GO:0005634">
    <property type="term" value="C:nucleus"/>
    <property type="evidence" value="ECO:0007669"/>
    <property type="project" value="TreeGrafter"/>
</dbReference>
<accession>A0A0J7YR74</accession>
<keyword evidence="9" id="KW-0732">Signal</keyword>
<evidence type="ECO:0000256" key="6">
    <source>
        <dbReference type="ARBA" id="ARBA00022840"/>
    </source>
</evidence>
<proteinExistence type="predicted"/>
<dbReference type="GO" id="GO:0005737">
    <property type="term" value="C:cytoplasm"/>
    <property type="evidence" value="ECO:0007669"/>
    <property type="project" value="TreeGrafter"/>
</dbReference>
<comment type="catalytic activity">
    <reaction evidence="7">
        <text>L-threonyl-[protein] + ATP = O-phospho-L-threonyl-[protein] + ADP + H(+)</text>
        <dbReference type="Rhea" id="RHEA:46608"/>
        <dbReference type="Rhea" id="RHEA-COMP:11060"/>
        <dbReference type="Rhea" id="RHEA-COMP:11605"/>
        <dbReference type="ChEBI" id="CHEBI:15378"/>
        <dbReference type="ChEBI" id="CHEBI:30013"/>
        <dbReference type="ChEBI" id="CHEBI:30616"/>
        <dbReference type="ChEBI" id="CHEBI:61977"/>
        <dbReference type="ChEBI" id="CHEBI:456216"/>
        <dbReference type="EC" id="2.7.11.1"/>
    </reaction>
</comment>
<keyword evidence="2" id="KW-0723">Serine/threonine-protein kinase</keyword>
<evidence type="ECO:0000256" key="9">
    <source>
        <dbReference type="SAM" id="SignalP"/>
    </source>
</evidence>
<evidence type="ECO:0000313" key="11">
    <source>
        <dbReference type="EMBL" id="KMS65658.1"/>
    </source>
</evidence>
<comment type="catalytic activity">
    <reaction evidence="8">
        <text>L-seryl-[protein] + ATP = O-phospho-L-seryl-[protein] + ADP + H(+)</text>
        <dbReference type="Rhea" id="RHEA:17989"/>
        <dbReference type="Rhea" id="RHEA-COMP:9863"/>
        <dbReference type="Rhea" id="RHEA-COMP:11604"/>
        <dbReference type="ChEBI" id="CHEBI:15378"/>
        <dbReference type="ChEBI" id="CHEBI:29999"/>
        <dbReference type="ChEBI" id="CHEBI:30616"/>
        <dbReference type="ChEBI" id="CHEBI:83421"/>
        <dbReference type="ChEBI" id="CHEBI:456216"/>
        <dbReference type="EC" id="2.7.11.1"/>
    </reaction>
</comment>
<feature type="signal peptide" evidence="9">
    <location>
        <begin position="1"/>
        <end position="18"/>
    </location>
</feature>
<evidence type="ECO:0000256" key="4">
    <source>
        <dbReference type="ARBA" id="ARBA00022741"/>
    </source>
</evidence>
<evidence type="ECO:0000256" key="8">
    <source>
        <dbReference type="ARBA" id="ARBA00048679"/>
    </source>
</evidence>
<name>A0A0J7YR74_BETVV</name>
<evidence type="ECO:0000256" key="7">
    <source>
        <dbReference type="ARBA" id="ARBA00047899"/>
    </source>
</evidence>